<sequence length="316" mass="35767">MKYAVIDIGSNTMRTVIYEVINDDFEIVISEKEFAELISYIEDNLLTEAGISRLVRIMKKMRVLCEETHTEDILCFATASLRYIDNQKEVLERVQKEAGIRIQLLDGCDESYYDFIGLRSAIGESEAVGFDLGGGSAQLFYYKDNRLTKSMSEPIGTLAMYNRYVKGLFPNSKERNKISRRVNKSLKEAGDFKQFKQDTLYGMGGTARALAKVHRHLVGNDRAVDYRLTLADVLEVDRTLSDLGLSGIKILNRILPERLVTFLPGILIIEELMRHVGAENLVIIGYGVREGYLIENAINKGRGINEFRDSDIVICK</sequence>
<dbReference type="EMBL" id="FNAF01000004">
    <property type="protein sequence ID" value="SDD57000.1"/>
    <property type="molecule type" value="Genomic_DNA"/>
</dbReference>
<evidence type="ECO:0000313" key="3">
    <source>
        <dbReference type="EMBL" id="SDD57000.1"/>
    </source>
</evidence>
<dbReference type="Pfam" id="PF02541">
    <property type="entry name" value="Ppx-GppA"/>
    <property type="match status" value="1"/>
</dbReference>
<evidence type="ECO:0000256" key="1">
    <source>
        <dbReference type="ARBA" id="ARBA00007125"/>
    </source>
</evidence>
<dbReference type="GO" id="GO:0006357">
    <property type="term" value="P:regulation of transcription by RNA polymerase II"/>
    <property type="evidence" value="ECO:0007669"/>
    <property type="project" value="TreeGrafter"/>
</dbReference>
<dbReference type="InterPro" id="IPR043129">
    <property type="entry name" value="ATPase_NBD"/>
</dbReference>
<dbReference type="STRING" id="2741.SAMN04489866_104138"/>
<dbReference type="SUPFAM" id="SSF53067">
    <property type="entry name" value="Actin-like ATPase domain"/>
    <property type="match status" value="2"/>
</dbReference>
<proteinExistence type="inferred from homology"/>
<comment type="similarity">
    <text evidence="1">Belongs to the GppA/Ppx family.</text>
</comment>
<dbReference type="Gene3D" id="3.30.420.40">
    <property type="match status" value="1"/>
</dbReference>
<dbReference type="Proteomes" id="UP000198995">
    <property type="component" value="Unassembled WGS sequence"/>
</dbReference>
<organism evidence="3 4">
    <name type="scientific">Peptococcus niger</name>
    <dbReference type="NCBI Taxonomy" id="2741"/>
    <lineage>
        <taxon>Bacteria</taxon>
        <taxon>Bacillati</taxon>
        <taxon>Bacillota</taxon>
        <taxon>Clostridia</taxon>
        <taxon>Eubacteriales</taxon>
        <taxon>Peptococcaceae</taxon>
        <taxon>Peptococcus</taxon>
    </lineage>
</organism>
<dbReference type="PANTHER" id="PTHR30005:SF0">
    <property type="entry name" value="RETROGRADE REGULATION PROTEIN 2"/>
    <property type="match status" value="1"/>
</dbReference>
<dbReference type="InterPro" id="IPR003695">
    <property type="entry name" value="Ppx_GppA_N"/>
</dbReference>
<name>A0A1G6VTI5_PEPNI</name>
<dbReference type="InterPro" id="IPR050273">
    <property type="entry name" value="GppA/Ppx_hydrolase"/>
</dbReference>
<dbReference type="AlphaFoldDB" id="A0A1G6VTI5"/>
<feature type="domain" description="Ppx/GppA phosphatase N-terminal" evidence="2">
    <location>
        <begin position="16"/>
        <end position="296"/>
    </location>
</feature>
<gene>
    <name evidence="3" type="ORF">SAMN04489866_104138</name>
</gene>
<dbReference type="Gene3D" id="3.30.420.150">
    <property type="entry name" value="Exopolyphosphatase. Domain 2"/>
    <property type="match status" value="1"/>
</dbReference>
<evidence type="ECO:0000313" key="4">
    <source>
        <dbReference type="Proteomes" id="UP000198995"/>
    </source>
</evidence>
<dbReference type="RefSeq" id="WP_091791599.1">
    <property type="nucleotide sequence ID" value="NZ_FNAF01000004.1"/>
</dbReference>
<reference evidence="3 4" key="1">
    <citation type="submission" date="2016-10" db="EMBL/GenBank/DDBJ databases">
        <authorList>
            <person name="de Groot N.N."/>
        </authorList>
    </citation>
    <scope>NUCLEOTIDE SEQUENCE [LARGE SCALE GENOMIC DNA]</scope>
    <source>
        <strain evidence="3 4">DSM 20475</strain>
    </source>
</reference>
<protein>
    <submittedName>
        <fullName evidence="3">Exopolyphosphatase / guanosine-5'-triphosphate,3'-diphosphate pyrophosphatase</fullName>
    </submittedName>
</protein>
<keyword evidence="4" id="KW-1185">Reference proteome</keyword>
<accession>A0A1G6VTI5</accession>
<evidence type="ECO:0000259" key="2">
    <source>
        <dbReference type="Pfam" id="PF02541"/>
    </source>
</evidence>
<dbReference type="OrthoDB" id="9807195at2"/>
<dbReference type="PANTHER" id="PTHR30005">
    <property type="entry name" value="EXOPOLYPHOSPHATASE"/>
    <property type="match status" value="1"/>
</dbReference>
<dbReference type="CDD" id="cd24052">
    <property type="entry name" value="ASKHA_NBD_HpPPX-GppA-like"/>
    <property type="match status" value="1"/>
</dbReference>